<proteinExistence type="predicted"/>
<dbReference type="EMBL" id="JAKZEL010000028">
    <property type="protein sequence ID" value="KAI4529457.1"/>
    <property type="molecule type" value="Genomic_DNA"/>
</dbReference>
<gene>
    <name evidence="1" type="ORF">MG293_020705</name>
</gene>
<evidence type="ECO:0000313" key="2">
    <source>
        <dbReference type="Proteomes" id="UP001214576"/>
    </source>
</evidence>
<accession>A0AAD4TJW9</accession>
<comment type="caution">
    <text evidence="1">The sequence shown here is derived from an EMBL/GenBank/DDBJ whole genome shotgun (WGS) entry which is preliminary data.</text>
</comment>
<dbReference type="AlphaFoldDB" id="A0AAD4TJW9"/>
<dbReference type="Proteomes" id="UP001214576">
    <property type="component" value="Unassembled WGS sequence"/>
</dbReference>
<keyword evidence="2" id="KW-1185">Reference proteome</keyword>
<name>A0AAD4TJW9_OVIAM</name>
<sequence length="128" mass="13462">MTLLYSVQAREGQANSSSGDRLSCPRDRRDTRLCCVARPGVAKPAGCALVPEYIHEEGGTVLEKKGEGENNIRVCFMLGNPKVSKIYVLDVTGNPVMGNLPANAGDMGSIPGPGDSGPIYLVQSVTVA</sequence>
<evidence type="ECO:0000313" key="1">
    <source>
        <dbReference type="EMBL" id="KAI4529457.1"/>
    </source>
</evidence>
<organism evidence="1 2">
    <name type="scientific">Ovis ammon polii</name>
    <dbReference type="NCBI Taxonomy" id="230172"/>
    <lineage>
        <taxon>Eukaryota</taxon>
        <taxon>Metazoa</taxon>
        <taxon>Chordata</taxon>
        <taxon>Craniata</taxon>
        <taxon>Vertebrata</taxon>
        <taxon>Euteleostomi</taxon>
        <taxon>Mammalia</taxon>
        <taxon>Eutheria</taxon>
        <taxon>Laurasiatheria</taxon>
        <taxon>Artiodactyla</taxon>
        <taxon>Ruminantia</taxon>
        <taxon>Pecora</taxon>
        <taxon>Bovidae</taxon>
        <taxon>Caprinae</taxon>
        <taxon>Ovis</taxon>
    </lineage>
</organism>
<reference evidence="1" key="1">
    <citation type="submission" date="2022-03" db="EMBL/GenBank/DDBJ databases">
        <title>Genomic analyses of argali, domestic sheep and their hybrids provide insights into chromosomal evolution, heterosis and genetic basis of agronomic traits.</title>
        <authorList>
            <person name="Li M."/>
        </authorList>
    </citation>
    <scope>NUCLEOTIDE SEQUENCE</scope>
    <source>
        <strain evidence="1">CAU-MHL-2022a</strain>
        <tissue evidence="1">Skin</tissue>
    </source>
</reference>
<protein>
    <submittedName>
        <fullName evidence="1">Uncharacterized protein</fullName>
    </submittedName>
</protein>